<dbReference type="EMBL" id="JAPFFF010000014">
    <property type="protein sequence ID" value="KAK8870570.1"/>
    <property type="molecule type" value="Genomic_DNA"/>
</dbReference>
<evidence type="ECO:0000313" key="2">
    <source>
        <dbReference type="EMBL" id="KAK8870570.1"/>
    </source>
</evidence>
<proteinExistence type="predicted"/>
<gene>
    <name evidence="2" type="ORF">M9Y10_008456</name>
</gene>
<dbReference type="Proteomes" id="UP001470230">
    <property type="component" value="Unassembled WGS sequence"/>
</dbReference>
<evidence type="ECO:0000256" key="1">
    <source>
        <dbReference type="SAM" id="Coils"/>
    </source>
</evidence>
<organism evidence="2 3">
    <name type="scientific">Tritrichomonas musculus</name>
    <dbReference type="NCBI Taxonomy" id="1915356"/>
    <lineage>
        <taxon>Eukaryota</taxon>
        <taxon>Metamonada</taxon>
        <taxon>Parabasalia</taxon>
        <taxon>Tritrichomonadida</taxon>
        <taxon>Tritrichomonadidae</taxon>
        <taxon>Tritrichomonas</taxon>
    </lineage>
</organism>
<comment type="caution">
    <text evidence="2">The sequence shown here is derived from an EMBL/GenBank/DDBJ whole genome shotgun (WGS) entry which is preliminary data.</text>
</comment>
<keyword evidence="3" id="KW-1185">Reference proteome</keyword>
<sequence>MMEIESSINTLDPKKEEDFCNLVSSFRTSLGQLNAFLIDIIKYHRSFKKPCTIFANINNIYIKKFIFPNEAVHDELTHYRSTSIIQQYLTRYSEKVLDKFNEKIDDIFDDFMQDSKSPYNGLSLKKPESKESLKKKLDQYKNTITDSKRQPRVYDDYFDDISLIYKRDCANDGEEEEDSEYRPDRRFFKDPYPSIPKEDQYLINQFMTYANFLILLRIILSFNDKFEILSQKHNIPVPAPMEEDTTDIEDFEEIIFIDDEDKTTKLEKKNNILIRQLKELKSQHLEDTKKLGEMQEKINKSEQQHRNDIKKLKDQEKIINKLEEELDLSKQQIRDLLSKIDILTAISTKDPTEQINAESDEVYALGFSKFRKAIDNMNSGFVELIKHRKPLKKSCQAIAKINNQFVHNVVSDSSKDLTHYARFNNIYNYYLMKNDSDVVILNLLENLREEIRKTLDTYEPFKDNEFNSKRGFSQAEIDSINKVKKYLKDAKEKAIKIDFKKNHDIIDDFIEEKIEPIYTKGNFDDEDDDQPIEKRYFGKPYKNIPPIVKKKVDHYLSLVNSLISLSVIVDFDKYVNEVILGRLTKSNDKNIQAVKLYNDMLSELKSKDTSTNDLIPLVNNLSSSALEFATEVKNYHDQIHDSLLSNDIH</sequence>
<keyword evidence="1" id="KW-0175">Coiled coil</keyword>
<evidence type="ECO:0000313" key="3">
    <source>
        <dbReference type="Proteomes" id="UP001470230"/>
    </source>
</evidence>
<reference evidence="2 3" key="1">
    <citation type="submission" date="2024-04" db="EMBL/GenBank/DDBJ databases">
        <title>Tritrichomonas musculus Genome.</title>
        <authorList>
            <person name="Alves-Ferreira E."/>
            <person name="Grigg M."/>
            <person name="Lorenzi H."/>
            <person name="Galac M."/>
        </authorList>
    </citation>
    <scope>NUCLEOTIDE SEQUENCE [LARGE SCALE GENOMIC DNA]</scope>
    <source>
        <strain evidence="2 3">EAF2021</strain>
    </source>
</reference>
<feature type="coiled-coil region" evidence="1">
    <location>
        <begin position="263"/>
        <end position="339"/>
    </location>
</feature>
<name>A0ABR2IZ67_9EUKA</name>
<protein>
    <submittedName>
        <fullName evidence="2">Uncharacterized protein</fullName>
    </submittedName>
</protein>
<accession>A0ABR2IZ67</accession>